<protein>
    <submittedName>
        <fullName evidence="1">Uncharacterized protein</fullName>
    </submittedName>
</protein>
<accession>A0A139WD38</accession>
<reference evidence="1 2" key="2">
    <citation type="journal article" date="2010" name="Nucleic Acids Res.">
        <title>BeetleBase in 2010: revisions to provide comprehensive genomic information for Tribolium castaneum.</title>
        <authorList>
            <person name="Kim H.S."/>
            <person name="Murphy T."/>
            <person name="Xia J."/>
            <person name="Caragea D."/>
            <person name="Park Y."/>
            <person name="Beeman R.W."/>
            <person name="Lorenzen M.D."/>
            <person name="Butcher S."/>
            <person name="Manak J.R."/>
            <person name="Brown S.J."/>
        </authorList>
    </citation>
    <scope>GENOME REANNOTATION</scope>
    <source>
        <strain evidence="1 2">Georgia GA2</strain>
    </source>
</reference>
<evidence type="ECO:0000313" key="1">
    <source>
        <dbReference type="EMBL" id="KYB25869.1"/>
    </source>
</evidence>
<dbReference type="EMBL" id="KQ971361">
    <property type="protein sequence ID" value="KYB25869.1"/>
    <property type="molecule type" value="Genomic_DNA"/>
</dbReference>
<dbReference type="InParanoid" id="A0A139WD38"/>
<keyword evidence="2" id="KW-1185">Reference proteome</keyword>
<proteinExistence type="predicted"/>
<evidence type="ECO:0000313" key="2">
    <source>
        <dbReference type="Proteomes" id="UP000007266"/>
    </source>
</evidence>
<sequence length="35" mass="4103">MIKRQAFSRVSNLVLMNNPQCENRRATSNSPCCWF</sequence>
<name>A0A139WD38_TRICA</name>
<organism evidence="1 2">
    <name type="scientific">Tribolium castaneum</name>
    <name type="common">Red flour beetle</name>
    <dbReference type="NCBI Taxonomy" id="7070"/>
    <lineage>
        <taxon>Eukaryota</taxon>
        <taxon>Metazoa</taxon>
        <taxon>Ecdysozoa</taxon>
        <taxon>Arthropoda</taxon>
        <taxon>Hexapoda</taxon>
        <taxon>Insecta</taxon>
        <taxon>Pterygota</taxon>
        <taxon>Neoptera</taxon>
        <taxon>Endopterygota</taxon>
        <taxon>Coleoptera</taxon>
        <taxon>Polyphaga</taxon>
        <taxon>Cucujiformia</taxon>
        <taxon>Tenebrionidae</taxon>
        <taxon>Tenebrionidae incertae sedis</taxon>
        <taxon>Tribolium</taxon>
    </lineage>
</organism>
<reference evidence="1 2" key="1">
    <citation type="journal article" date="2008" name="Nature">
        <title>The genome of the model beetle and pest Tribolium castaneum.</title>
        <authorList>
            <consortium name="Tribolium Genome Sequencing Consortium"/>
            <person name="Richards S."/>
            <person name="Gibbs R.A."/>
            <person name="Weinstock G.M."/>
            <person name="Brown S.J."/>
            <person name="Denell R."/>
            <person name="Beeman R.W."/>
            <person name="Gibbs R."/>
            <person name="Beeman R.W."/>
            <person name="Brown S.J."/>
            <person name="Bucher G."/>
            <person name="Friedrich M."/>
            <person name="Grimmelikhuijzen C.J."/>
            <person name="Klingler M."/>
            <person name="Lorenzen M."/>
            <person name="Richards S."/>
            <person name="Roth S."/>
            <person name="Schroder R."/>
            <person name="Tautz D."/>
            <person name="Zdobnov E.M."/>
            <person name="Muzny D."/>
            <person name="Gibbs R.A."/>
            <person name="Weinstock G.M."/>
            <person name="Attaway T."/>
            <person name="Bell S."/>
            <person name="Buhay C.J."/>
            <person name="Chandrabose M.N."/>
            <person name="Chavez D."/>
            <person name="Clerk-Blankenburg K.P."/>
            <person name="Cree A."/>
            <person name="Dao M."/>
            <person name="Davis C."/>
            <person name="Chacko J."/>
            <person name="Dinh H."/>
            <person name="Dugan-Rocha S."/>
            <person name="Fowler G."/>
            <person name="Garner T.T."/>
            <person name="Garnes J."/>
            <person name="Gnirke A."/>
            <person name="Hawes A."/>
            <person name="Hernandez J."/>
            <person name="Hines S."/>
            <person name="Holder M."/>
            <person name="Hume J."/>
            <person name="Jhangiani S.N."/>
            <person name="Joshi V."/>
            <person name="Khan Z.M."/>
            <person name="Jackson L."/>
            <person name="Kovar C."/>
            <person name="Kowis A."/>
            <person name="Lee S."/>
            <person name="Lewis L.R."/>
            <person name="Margolis J."/>
            <person name="Morgan M."/>
            <person name="Nazareth L.V."/>
            <person name="Nguyen N."/>
            <person name="Okwuonu G."/>
            <person name="Parker D."/>
            <person name="Richards S."/>
            <person name="Ruiz S.J."/>
            <person name="Santibanez J."/>
            <person name="Savard J."/>
            <person name="Scherer S.E."/>
            <person name="Schneider B."/>
            <person name="Sodergren E."/>
            <person name="Tautz D."/>
            <person name="Vattahil S."/>
            <person name="Villasana D."/>
            <person name="White C.S."/>
            <person name="Wright R."/>
            <person name="Park Y."/>
            <person name="Beeman R.W."/>
            <person name="Lord J."/>
            <person name="Oppert B."/>
            <person name="Lorenzen M."/>
            <person name="Brown S."/>
            <person name="Wang L."/>
            <person name="Savard J."/>
            <person name="Tautz D."/>
            <person name="Richards S."/>
            <person name="Weinstock G."/>
            <person name="Gibbs R.A."/>
            <person name="Liu Y."/>
            <person name="Worley K."/>
            <person name="Weinstock G."/>
            <person name="Elsik C.G."/>
            <person name="Reese J.T."/>
            <person name="Elhaik E."/>
            <person name="Landan G."/>
            <person name="Graur D."/>
            <person name="Arensburger P."/>
            <person name="Atkinson P."/>
            <person name="Beeman R.W."/>
            <person name="Beidler J."/>
            <person name="Brown S.J."/>
            <person name="Demuth J.P."/>
            <person name="Drury D.W."/>
            <person name="Du Y.Z."/>
            <person name="Fujiwara H."/>
            <person name="Lorenzen M."/>
            <person name="Maselli V."/>
            <person name="Osanai M."/>
            <person name="Park Y."/>
            <person name="Robertson H.M."/>
            <person name="Tu Z."/>
            <person name="Wang J.J."/>
            <person name="Wang S."/>
            <person name="Richards S."/>
            <person name="Song H."/>
            <person name="Zhang L."/>
            <person name="Sodergren E."/>
            <person name="Werner D."/>
            <person name="Stanke M."/>
            <person name="Morgenstern B."/>
            <person name="Solovyev V."/>
            <person name="Kosarev P."/>
            <person name="Brown G."/>
            <person name="Chen H.C."/>
            <person name="Ermolaeva O."/>
            <person name="Hlavina W."/>
            <person name="Kapustin Y."/>
            <person name="Kiryutin B."/>
            <person name="Kitts P."/>
            <person name="Maglott D."/>
            <person name="Pruitt K."/>
            <person name="Sapojnikov V."/>
            <person name="Souvorov A."/>
            <person name="Mackey A.J."/>
            <person name="Waterhouse R.M."/>
            <person name="Wyder S."/>
            <person name="Zdobnov E.M."/>
            <person name="Zdobnov E.M."/>
            <person name="Wyder S."/>
            <person name="Kriventseva E.V."/>
            <person name="Kadowaki T."/>
            <person name="Bork P."/>
            <person name="Aranda M."/>
            <person name="Bao R."/>
            <person name="Beermann A."/>
            <person name="Berns N."/>
            <person name="Bolognesi R."/>
            <person name="Bonneton F."/>
            <person name="Bopp D."/>
            <person name="Brown S.J."/>
            <person name="Bucher G."/>
            <person name="Butts T."/>
            <person name="Chaumot A."/>
            <person name="Denell R.E."/>
            <person name="Ferrier D.E."/>
            <person name="Friedrich M."/>
            <person name="Gordon C.M."/>
            <person name="Jindra M."/>
            <person name="Klingler M."/>
            <person name="Lan Q."/>
            <person name="Lattorff H.M."/>
            <person name="Laudet V."/>
            <person name="von Levetsow C."/>
            <person name="Liu Z."/>
            <person name="Lutz R."/>
            <person name="Lynch J.A."/>
            <person name="da Fonseca R.N."/>
            <person name="Posnien N."/>
            <person name="Reuter R."/>
            <person name="Roth S."/>
            <person name="Savard J."/>
            <person name="Schinko J.B."/>
            <person name="Schmitt C."/>
            <person name="Schoppmeier M."/>
            <person name="Schroder R."/>
            <person name="Shippy T.D."/>
            <person name="Simonnet F."/>
            <person name="Marques-Souza H."/>
            <person name="Tautz D."/>
            <person name="Tomoyasu Y."/>
            <person name="Trauner J."/>
            <person name="Van der Zee M."/>
            <person name="Vervoort M."/>
            <person name="Wittkopp N."/>
            <person name="Wimmer E.A."/>
            <person name="Yang X."/>
            <person name="Jones A.K."/>
            <person name="Sattelle D.B."/>
            <person name="Ebert P.R."/>
            <person name="Nelson D."/>
            <person name="Scott J.G."/>
            <person name="Beeman R.W."/>
            <person name="Muthukrishnan S."/>
            <person name="Kramer K.J."/>
            <person name="Arakane Y."/>
            <person name="Beeman R.W."/>
            <person name="Zhu Q."/>
            <person name="Hogenkamp D."/>
            <person name="Dixit R."/>
            <person name="Oppert B."/>
            <person name="Jiang H."/>
            <person name="Zou Z."/>
            <person name="Marshall J."/>
            <person name="Elpidina E."/>
            <person name="Vinokurov K."/>
            <person name="Oppert C."/>
            <person name="Zou Z."/>
            <person name="Evans J."/>
            <person name="Lu Z."/>
            <person name="Zhao P."/>
            <person name="Sumathipala N."/>
            <person name="Altincicek B."/>
            <person name="Vilcinskas A."/>
            <person name="Williams M."/>
            <person name="Hultmark D."/>
            <person name="Hetru C."/>
            <person name="Jiang H."/>
            <person name="Grimmelikhuijzen C.J."/>
            <person name="Hauser F."/>
            <person name="Cazzamali G."/>
            <person name="Williamson M."/>
            <person name="Park Y."/>
            <person name="Li B."/>
            <person name="Tanaka Y."/>
            <person name="Predel R."/>
            <person name="Neupert S."/>
            <person name="Schachtner J."/>
            <person name="Verleyen P."/>
            <person name="Raible F."/>
            <person name="Bork P."/>
            <person name="Friedrich M."/>
            <person name="Walden K.K."/>
            <person name="Robertson H.M."/>
            <person name="Angeli S."/>
            <person name="Foret S."/>
            <person name="Bucher G."/>
            <person name="Schuetz S."/>
            <person name="Maleszka R."/>
            <person name="Wimmer E.A."/>
            <person name="Beeman R.W."/>
            <person name="Lorenzen M."/>
            <person name="Tomoyasu Y."/>
            <person name="Miller S.C."/>
            <person name="Grossmann D."/>
            <person name="Bucher G."/>
        </authorList>
    </citation>
    <scope>NUCLEOTIDE SEQUENCE [LARGE SCALE GENOMIC DNA]</scope>
    <source>
        <strain evidence="1 2">Georgia GA2</strain>
    </source>
</reference>
<gene>
    <name evidence="1" type="primary">AUGUSTUS-3.0.2_33346</name>
    <name evidence="1" type="ORF">TcasGA2_TC033346</name>
</gene>
<dbReference type="Proteomes" id="UP000007266">
    <property type="component" value="Linkage group 8"/>
</dbReference>
<dbReference type="AlphaFoldDB" id="A0A139WD38"/>